<organism evidence="2 3">
    <name type="scientific">Meridianimarinicoccus roseus</name>
    <dbReference type="NCBI Taxonomy" id="2072018"/>
    <lineage>
        <taxon>Bacteria</taxon>
        <taxon>Pseudomonadati</taxon>
        <taxon>Pseudomonadota</taxon>
        <taxon>Alphaproteobacteria</taxon>
        <taxon>Rhodobacterales</taxon>
        <taxon>Paracoccaceae</taxon>
        <taxon>Meridianimarinicoccus</taxon>
    </lineage>
</organism>
<dbReference type="RefSeq" id="WP_109812764.1">
    <property type="nucleotide sequence ID" value="NZ_QGKU01000048.1"/>
</dbReference>
<dbReference type="Proteomes" id="UP000245680">
    <property type="component" value="Unassembled WGS sequence"/>
</dbReference>
<sequence length="175" mass="19625">MTGGWDGILNPGERVLWQGQPDPTPDWTGWRLSDGLFGGAFAGFALFWMAMALGQLPGGSFLGLVFPLFGLPFLVLGLQRAGAERLWDAYVRRRTWYTLTDERAFIATAVLGRRAFDAYPITPQTRIRRDGRNLWFATDLVKTADGQTQRPVGFTHLADIRAVHDLMQQVQREAT</sequence>
<dbReference type="EMBL" id="QGKU01000048">
    <property type="protein sequence ID" value="PWR01722.1"/>
    <property type="molecule type" value="Genomic_DNA"/>
</dbReference>
<proteinExistence type="predicted"/>
<protein>
    <recommendedName>
        <fullName evidence="4">Aspartate carbamoyltransferase catalytic subunit</fullName>
    </recommendedName>
</protein>
<gene>
    <name evidence="2" type="ORF">DKT77_16550</name>
</gene>
<dbReference type="AlphaFoldDB" id="A0A2V2L8X4"/>
<reference evidence="2 3" key="1">
    <citation type="submission" date="2018-05" db="EMBL/GenBank/DDBJ databases">
        <title>Rhodobacteraceae gen. nov., sp. nov. isolated from sea water.</title>
        <authorList>
            <person name="Ren Y."/>
        </authorList>
    </citation>
    <scope>NUCLEOTIDE SEQUENCE [LARGE SCALE GENOMIC DNA]</scope>
    <source>
        <strain evidence="2 3">TG-679</strain>
    </source>
</reference>
<feature type="transmembrane region" description="Helical" evidence="1">
    <location>
        <begin position="60"/>
        <end position="78"/>
    </location>
</feature>
<keyword evidence="1" id="KW-1133">Transmembrane helix</keyword>
<comment type="caution">
    <text evidence="2">The sequence shown here is derived from an EMBL/GenBank/DDBJ whole genome shotgun (WGS) entry which is preliminary data.</text>
</comment>
<evidence type="ECO:0000313" key="3">
    <source>
        <dbReference type="Proteomes" id="UP000245680"/>
    </source>
</evidence>
<evidence type="ECO:0000313" key="2">
    <source>
        <dbReference type="EMBL" id="PWR01722.1"/>
    </source>
</evidence>
<dbReference type="OrthoDB" id="199424at2"/>
<keyword evidence="1" id="KW-0472">Membrane</keyword>
<name>A0A2V2L8X4_9RHOB</name>
<feature type="transmembrane region" description="Helical" evidence="1">
    <location>
        <begin position="35"/>
        <end position="54"/>
    </location>
</feature>
<evidence type="ECO:0000256" key="1">
    <source>
        <dbReference type="SAM" id="Phobius"/>
    </source>
</evidence>
<keyword evidence="1" id="KW-0812">Transmembrane</keyword>
<accession>A0A2V2L8X4</accession>
<keyword evidence="3" id="KW-1185">Reference proteome</keyword>
<evidence type="ECO:0008006" key="4">
    <source>
        <dbReference type="Google" id="ProtNLM"/>
    </source>
</evidence>